<organism evidence="1 2">
    <name type="scientific">Trichinella patagoniensis</name>
    <dbReference type="NCBI Taxonomy" id="990121"/>
    <lineage>
        <taxon>Eukaryota</taxon>
        <taxon>Metazoa</taxon>
        <taxon>Ecdysozoa</taxon>
        <taxon>Nematoda</taxon>
        <taxon>Enoplea</taxon>
        <taxon>Dorylaimia</taxon>
        <taxon>Trichinellida</taxon>
        <taxon>Trichinellidae</taxon>
        <taxon>Trichinella</taxon>
    </lineage>
</organism>
<sequence>MADSEKPEQHACCSIPHRTQKLKMDPSHFLLDHQHCHDKCMATV</sequence>
<dbReference type="Proteomes" id="UP000054783">
    <property type="component" value="Unassembled WGS sequence"/>
</dbReference>
<evidence type="ECO:0000313" key="2">
    <source>
        <dbReference type="Proteomes" id="UP000054783"/>
    </source>
</evidence>
<keyword evidence="2" id="KW-1185">Reference proteome</keyword>
<comment type="caution">
    <text evidence="1">The sequence shown here is derived from an EMBL/GenBank/DDBJ whole genome shotgun (WGS) entry which is preliminary data.</text>
</comment>
<name>A0A0V0YUK7_9BILA</name>
<proteinExistence type="predicted"/>
<evidence type="ECO:0000313" key="1">
    <source>
        <dbReference type="EMBL" id="KRY03482.1"/>
    </source>
</evidence>
<dbReference type="AlphaFoldDB" id="A0A0V0YUK7"/>
<reference evidence="1 2" key="1">
    <citation type="submission" date="2015-01" db="EMBL/GenBank/DDBJ databases">
        <title>Evolution of Trichinella species and genotypes.</title>
        <authorList>
            <person name="Korhonen P.K."/>
            <person name="Edoardo P."/>
            <person name="Giuseppe L.R."/>
            <person name="Gasser R.B."/>
        </authorList>
    </citation>
    <scope>NUCLEOTIDE SEQUENCE [LARGE SCALE GENOMIC DNA]</scope>
    <source>
        <strain evidence="1">ISS2496</strain>
    </source>
</reference>
<gene>
    <name evidence="1" type="ORF">T12_2250</name>
</gene>
<accession>A0A0V0YUK7</accession>
<protein>
    <submittedName>
        <fullName evidence="1">Uncharacterized protein</fullName>
    </submittedName>
</protein>
<dbReference type="EMBL" id="JYDQ01002754">
    <property type="protein sequence ID" value="KRY03482.1"/>
    <property type="molecule type" value="Genomic_DNA"/>
</dbReference>